<organism evidence="2 3">
    <name type="scientific">Escherichia phage sortsyn</name>
    <dbReference type="NCBI Taxonomy" id="2696447"/>
    <lineage>
        <taxon>Viruses</taxon>
        <taxon>Duplodnaviria</taxon>
        <taxon>Heunggongvirae</taxon>
        <taxon>Uroviricota</taxon>
        <taxon>Caudoviricetes</taxon>
        <taxon>Murrayvirus</taxon>
        <taxon>Murrayvirus EC2</taxon>
    </lineage>
</organism>
<dbReference type="EMBL" id="MN850623">
    <property type="protein sequence ID" value="QHR72927.1"/>
    <property type="molecule type" value="Genomic_DNA"/>
</dbReference>
<dbReference type="Proteomes" id="UP000464017">
    <property type="component" value="Segment"/>
</dbReference>
<feature type="region of interest" description="Disordered" evidence="1">
    <location>
        <begin position="37"/>
        <end position="67"/>
    </location>
</feature>
<evidence type="ECO:0000256" key="1">
    <source>
        <dbReference type="SAM" id="MobiDB-lite"/>
    </source>
</evidence>
<accession>A0A6B9X2E3</accession>
<name>A0A6B9X2E3_9CAUD</name>
<gene>
    <name evidence="2" type="ORF">sortsyn_62</name>
</gene>
<proteinExistence type="predicted"/>
<reference evidence="3" key="1">
    <citation type="submission" date="2019-12" db="EMBL/GenBank/DDBJ databases">
        <authorList>
            <person name="Olsen N.S."/>
            <person name="Junco L.M.F."/>
            <person name="Kot W."/>
            <person name="Hansen L.H."/>
        </authorList>
    </citation>
    <scope>NUCLEOTIDE SEQUENCE [LARGE SCALE GENOMIC DNA]</scope>
</reference>
<sequence>MWMIGLINGLGEALAAMAAANLLNTQPAHDLRALAVMFSTSSETTRHQQPQTEPEHPEPINKSQPSPLAMHLIKRDLMAHKGRQRRTVTESRAELISPDKPIQTKKPPETGKS</sequence>
<feature type="region of interest" description="Disordered" evidence="1">
    <location>
        <begin position="80"/>
        <end position="113"/>
    </location>
</feature>
<evidence type="ECO:0000313" key="2">
    <source>
        <dbReference type="EMBL" id="QHR72927.1"/>
    </source>
</evidence>
<evidence type="ECO:0000313" key="3">
    <source>
        <dbReference type="Proteomes" id="UP000464017"/>
    </source>
</evidence>
<protein>
    <submittedName>
        <fullName evidence="2">Uncharacterized protein</fullName>
    </submittedName>
</protein>